<reference evidence="2" key="1">
    <citation type="submission" date="2020-07" db="EMBL/GenBank/DDBJ databases">
        <title>Huge and variable diversity of episymbiotic CPR bacteria and DPANN archaea in groundwater ecosystems.</title>
        <authorList>
            <person name="He C.Y."/>
            <person name="Keren R."/>
            <person name="Whittaker M."/>
            <person name="Farag I.F."/>
            <person name="Doudna J."/>
            <person name="Cate J.H.D."/>
            <person name="Banfield J.F."/>
        </authorList>
    </citation>
    <scope>NUCLEOTIDE SEQUENCE</scope>
    <source>
        <strain evidence="2">NC_groundwater_1818_Pr3_B-0.1um_66_35</strain>
    </source>
</reference>
<evidence type="ECO:0000313" key="3">
    <source>
        <dbReference type="Proteomes" id="UP000782519"/>
    </source>
</evidence>
<name>A0A933RT96_RHOPL</name>
<sequence>MGFLSDQGIADVRHYAPLHYLPFIARSKSLMCKPSLAAAGFATSHYRSMSHGMDVARGFGNYAHLTLDHQPRILRAKLAAGFPHIALSVPSDAVDNVQSSICRFNVAMTRKLKRDGKPGHAESDRNGKYYDGHEIPIGRTTSEKRAILNHPLNARTMIEVLVHGDLPLPDDTTVICYSDQDATIAKNVLCQPGSPPWLLEVHTPPGHYPRSSVHSQSVTDFILKALGDPTWRGNGLEFDRFR</sequence>
<organism evidence="2 3">
    <name type="scientific">Rhodopseudomonas palustris</name>
    <dbReference type="NCBI Taxonomy" id="1076"/>
    <lineage>
        <taxon>Bacteria</taxon>
        <taxon>Pseudomonadati</taxon>
        <taxon>Pseudomonadota</taxon>
        <taxon>Alphaproteobacteria</taxon>
        <taxon>Hyphomicrobiales</taxon>
        <taxon>Nitrobacteraceae</taxon>
        <taxon>Rhodopseudomonas</taxon>
    </lineage>
</organism>
<accession>A0A933RT96</accession>
<comment type="caution">
    <text evidence="2">The sequence shown here is derived from an EMBL/GenBank/DDBJ whole genome shotgun (WGS) entry which is preliminary data.</text>
</comment>
<dbReference type="Proteomes" id="UP000782519">
    <property type="component" value="Unassembled WGS sequence"/>
</dbReference>
<proteinExistence type="predicted"/>
<feature type="region of interest" description="Disordered" evidence="1">
    <location>
        <begin position="113"/>
        <end position="135"/>
    </location>
</feature>
<feature type="compositionally biased region" description="Basic and acidic residues" evidence="1">
    <location>
        <begin position="115"/>
        <end position="135"/>
    </location>
</feature>
<dbReference type="EMBL" id="JACRJB010000002">
    <property type="protein sequence ID" value="MBI5127872.1"/>
    <property type="molecule type" value="Genomic_DNA"/>
</dbReference>
<dbReference type="AlphaFoldDB" id="A0A933RT96"/>
<gene>
    <name evidence="2" type="ORF">HZA66_00375</name>
</gene>
<protein>
    <submittedName>
        <fullName evidence="2">Uncharacterized protein</fullName>
    </submittedName>
</protein>
<evidence type="ECO:0000256" key="1">
    <source>
        <dbReference type="SAM" id="MobiDB-lite"/>
    </source>
</evidence>
<evidence type="ECO:0000313" key="2">
    <source>
        <dbReference type="EMBL" id="MBI5127872.1"/>
    </source>
</evidence>